<sequence length="308" mass="35866">MEIHSKEVRIILAIQAIESNKKLTIRKAAQSYCVPRSTLGDRIRGKPSMTEIRSKSHNLIELEEEVFIQYILDMDYRGFSFKLSGVEDIANYILETRGAKKVGKFWVHRFIQRCTELKMRFSRVYDFQRALCEDPKLIGKWFQLVLNMRAKYGILDCDFYNFDETGFMMGIICPGMIVTSAERNGRSKAIQSGNREWATAIICGNSEKETIPLFLVVQGQYHFSNWYTESGFPADWAIKFISNGWTNNETGLEWIKHFDKYTIHRTKGKYRMLVLDGHESHESIPFQLYCKANNIIYIRLPSHSSHLT</sequence>
<dbReference type="Pfam" id="PF03184">
    <property type="entry name" value="DDE_1"/>
    <property type="match status" value="1"/>
</dbReference>
<dbReference type="InterPro" id="IPR007889">
    <property type="entry name" value="HTH_Psq"/>
</dbReference>
<dbReference type="EMBL" id="JAPEIS010000010">
    <property type="protein sequence ID" value="KAJ8062115.1"/>
    <property type="molecule type" value="Genomic_DNA"/>
</dbReference>
<dbReference type="PANTHER" id="PTHR19303:SF62">
    <property type="entry name" value="HTH CENPB-TYPE DOMAIN-CONTAINING PROTEIN-RELATED"/>
    <property type="match status" value="1"/>
</dbReference>
<dbReference type="Proteomes" id="UP001152300">
    <property type="component" value="Unassembled WGS sequence"/>
</dbReference>
<dbReference type="InterPro" id="IPR050863">
    <property type="entry name" value="CenT-Element_Derived"/>
</dbReference>
<feature type="domain" description="HTH CENPB-type" evidence="4">
    <location>
        <begin position="51"/>
        <end position="120"/>
    </location>
</feature>
<organism evidence="5 6">
    <name type="scientific">Sclerotinia nivalis</name>
    <dbReference type="NCBI Taxonomy" id="352851"/>
    <lineage>
        <taxon>Eukaryota</taxon>
        <taxon>Fungi</taxon>
        <taxon>Dikarya</taxon>
        <taxon>Ascomycota</taxon>
        <taxon>Pezizomycotina</taxon>
        <taxon>Leotiomycetes</taxon>
        <taxon>Helotiales</taxon>
        <taxon>Sclerotiniaceae</taxon>
        <taxon>Sclerotinia</taxon>
    </lineage>
</organism>
<comment type="subcellular location">
    <subcellularLocation>
        <location evidence="1">Nucleus</location>
    </subcellularLocation>
</comment>
<evidence type="ECO:0000313" key="5">
    <source>
        <dbReference type="EMBL" id="KAJ8062115.1"/>
    </source>
</evidence>
<dbReference type="GO" id="GO:0005634">
    <property type="term" value="C:nucleus"/>
    <property type="evidence" value="ECO:0007669"/>
    <property type="project" value="UniProtKB-SubCell"/>
</dbReference>
<gene>
    <name evidence="5" type="ORF">OCU04_008676</name>
</gene>
<dbReference type="GO" id="GO:0003677">
    <property type="term" value="F:DNA binding"/>
    <property type="evidence" value="ECO:0007669"/>
    <property type="project" value="UniProtKB-KW"/>
</dbReference>
<dbReference type="SUPFAM" id="SSF46689">
    <property type="entry name" value="Homeodomain-like"/>
    <property type="match status" value="1"/>
</dbReference>
<keyword evidence="2" id="KW-0238">DNA-binding</keyword>
<evidence type="ECO:0000313" key="6">
    <source>
        <dbReference type="Proteomes" id="UP001152300"/>
    </source>
</evidence>
<name>A0A9X0DGZ5_9HELO</name>
<dbReference type="InterPro" id="IPR009057">
    <property type="entry name" value="Homeodomain-like_sf"/>
</dbReference>
<keyword evidence="3" id="KW-0539">Nucleus</keyword>
<reference evidence="5" key="1">
    <citation type="submission" date="2022-11" db="EMBL/GenBank/DDBJ databases">
        <title>Genome Resource of Sclerotinia nivalis Strain SnTB1, a Plant Pathogen Isolated from American Ginseng.</title>
        <authorList>
            <person name="Fan S."/>
        </authorList>
    </citation>
    <scope>NUCLEOTIDE SEQUENCE</scope>
    <source>
        <strain evidence="5">SnTB1</strain>
    </source>
</reference>
<evidence type="ECO:0000259" key="4">
    <source>
        <dbReference type="PROSITE" id="PS51253"/>
    </source>
</evidence>
<protein>
    <recommendedName>
        <fullName evidence="4">HTH CENPB-type domain-containing protein</fullName>
    </recommendedName>
</protein>
<dbReference type="AlphaFoldDB" id="A0A9X0DGZ5"/>
<dbReference type="PROSITE" id="PS51253">
    <property type="entry name" value="HTH_CENPB"/>
    <property type="match status" value="1"/>
</dbReference>
<dbReference type="Gene3D" id="1.10.10.60">
    <property type="entry name" value="Homeodomain-like"/>
    <property type="match status" value="1"/>
</dbReference>
<proteinExistence type="predicted"/>
<evidence type="ECO:0000256" key="2">
    <source>
        <dbReference type="ARBA" id="ARBA00023125"/>
    </source>
</evidence>
<evidence type="ECO:0000256" key="1">
    <source>
        <dbReference type="ARBA" id="ARBA00004123"/>
    </source>
</evidence>
<dbReference type="InterPro" id="IPR004875">
    <property type="entry name" value="DDE_SF_endonuclease_dom"/>
</dbReference>
<evidence type="ECO:0000256" key="3">
    <source>
        <dbReference type="ARBA" id="ARBA00023242"/>
    </source>
</evidence>
<keyword evidence="6" id="KW-1185">Reference proteome</keyword>
<comment type="caution">
    <text evidence="5">The sequence shown here is derived from an EMBL/GenBank/DDBJ whole genome shotgun (WGS) entry which is preliminary data.</text>
</comment>
<dbReference type="OrthoDB" id="5231586at2759"/>
<accession>A0A9X0DGZ5</accession>
<dbReference type="InterPro" id="IPR006600">
    <property type="entry name" value="HTH_CenpB_DNA-bd_dom"/>
</dbReference>
<dbReference type="Pfam" id="PF05225">
    <property type="entry name" value="HTH_psq"/>
    <property type="match status" value="1"/>
</dbReference>
<dbReference type="PANTHER" id="PTHR19303">
    <property type="entry name" value="TRANSPOSON"/>
    <property type="match status" value="1"/>
</dbReference>